<dbReference type="Proteomes" id="UP000266934">
    <property type="component" value="Chromosome"/>
</dbReference>
<name>A0A348FZD1_9HYPH</name>
<evidence type="ECO:0000313" key="1">
    <source>
        <dbReference type="EMBL" id="BBF92664.1"/>
    </source>
</evidence>
<dbReference type="PROSITE" id="PS51257">
    <property type="entry name" value="PROKAR_LIPOPROTEIN"/>
    <property type="match status" value="1"/>
</dbReference>
<accession>A0A348FZD1</accession>
<dbReference type="RefSeq" id="WP_126398712.1">
    <property type="nucleotide sequence ID" value="NZ_AP018907.1"/>
</dbReference>
<gene>
    <name evidence="1" type="ORF">BLTE_13490</name>
</gene>
<protein>
    <submittedName>
        <fullName evidence="1">Uncharacterized protein</fullName>
    </submittedName>
</protein>
<dbReference type="KEGG" id="blag:BLTE_13490"/>
<proteinExistence type="predicted"/>
<dbReference type="EMBL" id="AP018907">
    <property type="protein sequence ID" value="BBF92664.1"/>
    <property type="molecule type" value="Genomic_DNA"/>
</dbReference>
<reference evidence="1 2" key="1">
    <citation type="submission" date="2018-08" db="EMBL/GenBank/DDBJ databases">
        <title>Complete genome sequencing of Blastochloris tepida GI.</title>
        <authorList>
            <person name="Tsukatani Y."/>
            <person name="Mori H."/>
        </authorList>
    </citation>
    <scope>NUCLEOTIDE SEQUENCE [LARGE SCALE GENOMIC DNA]</scope>
    <source>
        <strain evidence="1 2">GI</strain>
    </source>
</reference>
<organism evidence="1 2">
    <name type="scientific">Blastochloris tepida</name>
    <dbReference type="NCBI Taxonomy" id="2233851"/>
    <lineage>
        <taxon>Bacteria</taxon>
        <taxon>Pseudomonadati</taxon>
        <taxon>Pseudomonadota</taxon>
        <taxon>Alphaproteobacteria</taxon>
        <taxon>Hyphomicrobiales</taxon>
        <taxon>Blastochloridaceae</taxon>
        <taxon>Blastochloris</taxon>
    </lineage>
</organism>
<dbReference type="OrthoDB" id="9976884at2"/>
<evidence type="ECO:0000313" key="2">
    <source>
        <dbReference type="Proteomes" id="UP000266934"/>
    </source>
</evidence>
<dbReference type="AlphaFoldDB" id="A0A348FZD1"/>
<sequence>MPKSAPDYFELQPVNFPPVPPRGQVLIMTAAVLSCSLCGHQIAGMGGPGDGAICPRCADLLRRGELRGCVKWEG</sequence>
<keyword evidence="2" id="KW-1185">Reference proteome</keyword>